<comment type="caution">
    <text evidence="2">The sequence shown here is derived from an EMBL/GenBank/DDBJ whole genome shotgun (WGS) entry which is preliminary data.</text>
</comment>
<name>U1YDH8_ANEAE</name>
<dbReference type="Pfam" id="PF13158">
    <property type="entry name" value="DUF3993"/>
    <property type="match status" value="1"/>
</dbReference>
<evidence type="ECO:0000313" key="3">
    <source>
        <dbReference type="Proteomes" id="UP000016511"/>
    </source>
</evidence>
<feature type="signal peptide" evidence="1">
    <location>
        <begin position="1"/>
        <end position="27"/>
    </location>
</feature>
<keyword evidence="3" id="KW-1185">Reference proteome</keyword>
<keyword evidence="1" id="KW-0732">Signal</keyword>
<dbReference type="InterPro" id="IPR025056">
    <property type="entry name" value="DUF3993"/>
</dbReference>
<dbReference type="PATRIC" id="fig|649747.3.peg.2801"/>
<evidence type="ECO:0000256" key="1">
    <source>
        <dbReference type="SAM" id="SignalP"/>
    </source>
</evidence>
<sequence>MRKIRGWMLSGCLVLLLSVTFTTVAEASNVAGQSHKEQAELAKKNALAQPKLVGPTTKKKIYDTLLPYFTKNYIEAFITENFWETEKGLIKK</sequence>
<reference evidence="2 3" key="1">
    <citation type="submission" date="2013-08" db="EMBL/GenBank/DDBJ databases">
        <authorList>
            <person name="Weinstock G."/>
            <person name="Sodergren E."/>
            <person name="Wylie T."/>
            <person name="Fulton L."/>
            <person name="Fulton R."/>
            <person name="Fronick C."/>
            <person name="O'Laughlin M."/>
            <person name="Godfrey J."/>
            <person name="Miner T."/>
            <person name="Herter B."/>
            <person name="Appelbaum E."/>
            <person name="Cordes M."/>
            <person name="Lek S."/>
            <person name="Wollam A."/>
            <person name="Pepin K.H."/>
            <person name="Palsikar V.B."/>
            <person name="Mitreva M."/>
            <person name="Wilson R.K."/>
        </authorList>
    </citation>
    <scope>NUCLEOTIDE SEQUENCE [LARGE SCALE GENOMIC DNA]</scope>
    <source>
        <strain evidence="2 3">ATCC 12856</strain>
    </source>
</reference>
<dbReference type="Proteomes" id="UP000016511">
    <property type="component" value="Unassembled WGS sequence"/>
</dbReference>
<accession>U1YDH8</accession>
<protein>
    <submittedName>
        <fullName evidence="2">Uncharacterized protein</fullName>
    </submittedName>
</protein>
<proteinExistence type="predicted"/>
<organism evidence="2 3">
    <name type="scientific">Aneurinibacillus aneurinilyticus ATCC 12856</name>
    <dbReference type="NCBI Taxonomy" id="649747"/>
    <lineage>
        <taxon>Bacteria</taxon>
        <taxon>Bacillati</taxon>
        <taxon>Bacillota</taxon>
        <taxon>Bacilli</taxon>
        <taxon>Bacillales</taxon>
        <taxon>Paenibacillaceae</taxon>
        <taxon>Aneurinibacillus group</taxon>
        <taxon>Aneurinibacillus</taxon>
    </lineage>
</organism>
<dbReference type="AlphaFoldDB" id="U1YDH8"/>
<dbReference type="HOGENOM" id="CLU_2406934_0_0_9"/>
<feature type="chain" id="PRO_5004622765" evidence="1">
    <location>
        <begin position="28"/>
        <end position="92"/>
    </location>
</feature>
<gene>
    <name evidence="2" type="ORF">HMPREF0083_03098</name>
</gene>
<dbReference type="STRING" id="649747.HMPREF0083_03098"/>
<dbReference type="EMBL" id="AWSJ01000189">
    <property type="protein sequence ID" value="ERI08816.1"/>
    <property type="molecule type" value="Genomic_DNA"/>
</dbReference>
<evidence type="ECO:0000313" key="2">
    <source>
        <dbReference type="EMBL" id="ERI08816.1"/>
    </source>
</evidence>